<protein>
    <submittedName>
        <fullName evidence="2">Uncharacterized protein</fullName>
    </submittedName>
</protein>
<dbReference type="EMBL" id="QVLU01000031">
    <property type="protein sequence ID" value="RGE66023.1"/>
    <property type="molecule type" value="Genomic_DNA"/>
</dbReference>
<comment type="caution">
    <text evidence="2">The sequence shown here is derived from an EMBL/GenBank/DDBJ whole genome shotgun (WGS) entry which is preliminary data.</text>
</comment>
<gene>
    <name evidence="2" type="ORF">DWY69_24855</name>
</gene>
<dbReference type="AlphaFoldDB" id="A0A3E3IG25"/>
<name>A0A3E3IG25_9FIRM</name>
<proteinExistence type="predicted"/>
<organism evidence="2 3">
    <name type="scientific">Eisenbergiella massiliensis</name>
    <dbReference type="NCBI Taxonomy" id="1720294"/>
    <lineage>
        <taxon>Bacteria</taxon>
        <taxon>Bacillati</taxon>
        <taxon>Bacillota</taxon>
        <taxon>Clostridia</taxon>
        <taxon>Lachnospirales</taxon>
        <taxon>Lachnospiraceae</taxon>
        <taxon>Eisenbergiella</taxon>
    </lineage>
</organism>
<feature type="region of interest" description="Disordered" evidence="1">
    <location>
        <begin position="41"/>
        <end position="63"/>
    </location>
</feature>
<evidence type="ECO:0000256" key="1">
    <source>
        <dbReference type="SAM" id="MobiDB-lite"/>
    </source>
</evidence>
<reference evidence="2 3" key="1">
    <citation type="submission" date="2018-08" db="EMBL/GenBank/DDBJ databases">
        <title>A genome reference for cultivated species of the human gut microbiota.</title>
        <authorList>
            <person name="Zou Y."/>
            <person name="Xue W."/>
            <person name="Luo G."/>
        </authorList>
    </citation>
    <scope>NUCLEOTIDE SEQUENCE [LARGE SCALE GENOMIC DNA]</scope>
    <source>
        <strain evidence="2 3">AF26-4BH</strain>
    </source>
</reference>
<sequence length="63" mass="6985">MRLTFHMCIPVSAATAENRVLNSAGGQYTAKRICYSRRRDRLLRKNRRSGTGPEGETDESGAA</sequence>
<dbReference type="Proteomes" id="UP000261166">
    <property type="component" value="Unassembled WGS sequence"/>
</dbReference>
<evidence type="ECO:0000313" key="3">
    <source>
        <dbReference type="Proteomes" id="UP000261166"/>
    </source>
</evidence>
<evidence type="ECO:0000313" key="2">
    <source>
        <dbReference type="EMBL" id="RGE66023.1"/>
    </source>
</evidence>
<accession>A0A3E3IG25</accession>